<protein>
    <recommendedName>
        <fullName evidence="2">Pyridoxal phosphate homeostasis protein</fullName>
        <shortName evidence="2">PLP homeostasis protein</shortName>
    </recommendedName>
</protein>
<dbReference type="PANTHER" id="PTHR10146">
    <property type="entry name" value="PROLINE SYNTHETASE CO-TRANSCRIBED BACTERIAL HOMOLOG PROTEIN"/>
    <property type="match status" value="1"/>
</dbReference>
<comment type="cofactor">
    <cofactor evidence="3">
        <name>pyridoxal 5'-phosphate</name>
        <dbReference type="ChEBI" id="CHEBI:597326"/>
    </cofactor>
</comment>
<dbReference type="CDD" id="cd00635">
    <property type="entry name" value="PLPDE_III_YBL036c_like"/>
    <property type="match status" value="1"/>
</dbReference>
<evidence type="ECO:0000256" key="1">
    <source>
        <dbReference type="ARBA" id="ARBA00022898"/>
    </source>
</evidence>
<dbReference type="FunFam" id="3.20.20.10:FF:000024">
    <property type="entry name" value="Pyridoxal phosphate homeostasis protein"/>
    <property type="match status" value="1"/>
</dbReference>
<accession>A0A9D1M6R0</accession>
<keyword evidence="1 2" id="KW-0663">Pyridoxal phosphate</keyword>
<evidence type="ECO:0000259" key="5">
    <source>
        <dbReference type="Pfam" id="PF01168"/>
    </source>
</evidence>
<feature type="domain" description="Alanine racemase N-terminal" evidence="5">
    <location>
        <begin position="4"/>
        <end position="219"/>
    </location>
</feature>
<evidence type="ECO:0000256" key="3">
    <source>
        <dbReference type="PIRSR" id="PIRSR004848-1"/>
    </source>
</evidence>
<dbReference type="GO" id="GO:0030170">
    <property type="term" value="F:pyridoxal phosphate binding"/>
    <property type="evidence" value="ECO:0007669"/>
    <property type="project" value="UniProtKB-UniRule"/>
</dbReference>
<dbReference type="SUPFAM" id="SSF51419">
    <property type="entry name" value="PLP-binding barrel"/>
    <property type="match status" value="1"/>
</dbReference>
<comment type="function">
    <text evidence="2">Pyridoxal 5'-phosphate (PLP)-binding protein, which is involved in PLP homeostasis.</text>
</comment>
<dbReference type="HAMAP" id="MF_02087">
    <property type="entry name" value="PLP_homeostasis"/>
    <property type="match status" value="1"/>
</dbReference>
<reference evidence="6" key="2">
    <citation type="journal article" date="2021" name="PeerJ">
        <title>Extensive microbial diversity within the chicken gut microbiome revealed by metagenomics and culture.</title>
        <authorList>
            <person name="Gilroy R."/>
            <person name="Ravi A."/>
            <person name="Getino M."/>
            <person name="Pursley I."/>
            <person name="Horton D.L."/>
            <person name="Alikhan N.F."/>
            <person name="Baker D."/>
            <person name="Gharbi K."/>
            <person name="Hall N."/>
            <person name="Watson M."/>
            <person name="Adriaenssens E.M."/>
            <person name="Foster-Nyarko E."/>
            <person name="Jarju S."/>
            <person name="Secka A."/>
            <person name="Antonio M."/>
            <person name="Oren A."/>
            <person name="Chaudhuri R.R."/>
            <person name="La Ragione R."/>
            <person name="Hildebrand F."/>
            <person name="Pallen M.J."/>
        </authorList>
    </citation>
    <scope>NUCLEOTIDE SEQUENCE</scope>
    <source>
        <strain evidence="6">CHK158-818</strain>
    </source>
</reference>
<dbReference type="Gene3D" id="3.20.20.10">
    <property type="entry name" value="Alanine racemase"/>
    <property type="match status" value="1"/>
</dbReference>
<dbReference type="Pfam" id="PF01168">
    <property type="entry name" value="Ala_racemase_N"/>
    <property type="match status" value="1"/>
</dbReference>
<organism evidence="6 7">
    <name type="scientific">Candidatus Gallibacteroides avistercoris</name>
    <dbReference type="NCBI Taxonomy" id="2840833"/>
    <lineage>
        <taxon>Bacteria</taxon>
        <taxon>Pseudomonadati</taxon>
        <taxon>Bacteroidota</taxon>
        <taxon>Bacteroidia</taxon>
        <taxon>Bacteroidales</taxon>
        <taxon>Bacteroidaceae</taxon>
        <taxon>Bacteroidaceae incertae sedis</taxon>
        <taxon>Candidatus Gallibacteroides</taxon>
    </lineage>
</organism>
<evidence type="ECO:0000313" key="7">
    <source>
        <dbReference type="Proteomes" id="UP000824112"/>
    </source>
</evidence>
<sequence length="221" mass="25150">MIVEQLKRIKDTLPPEVCLVAVSKFHPAESIREAYDAGQRVFGESKAQELVQKKTLLPDDIQWHFIGHLQSNKIKYIVPFVAMIHSIDSFKLLAEVDKFAAKENRIINCLLQIHVAKEETKFGFSPDECVGMLREGLWRGLKNIRICGIMGMASLTEDQTQIREEFATLASLFRDLKEMFFADDAAFKEISMGMSHDYQLALEKGSTMVRIGSSIFGERVY</sequence>
<comment type="caution">
    <text evidence="6">The sequence shown here is derived from an EMBL/GenBank/DDBJ whole genome shotgun (WGS) entry which is preliminary data.</text>
</comment>
<proteinExistence type="inferred from homology"/>
<dbReference type="PROSITE" id="PS01211">
    <property type="entry name" value="UPF0001"/>
    <property type="match status" value="1"/>
</dbReference>
<dbReference type="Proteomes" id="UP000824112">
    <property type="component" value="Unassembled WGS sequence"/>
</dbReference>
<dbReference type="InterPro" id="IPR029066">
    <property type="entry name" value="PLP-binding_barrel"/>
</dbReference>
<dbReference type="PANTHER" id="PTHR10146:SF14">
    <property type="entry name" value="PYRIDOXAL PHOSPHATE HOMEOSTASIS PROTEIN"/>
    <property type="match status" value="1"/>
</dbReference>
<dbReference type="AlphaFoldDB" id="A0A9D1M6R0"/>
<dbReference type="InterPro" id="IPR011078">
    <property type="entry name" value="PyrdxlP_homeostasis"/>
</dbReference>
<dbReference type="NCBIfam" id="TIGR00044">
    <property type="entry name" value="YggS family pyridoxal phosphate-dependent enzyme"/>
    <property type="match status" value="1"/>
</dbReference>
<evidence type="ECO:0000256" key="2">
    <source>
        <dbReference type="HAMAP-Rule" id="MF_02087"/>
    </source>
</evidence>
<dbReference type="EMBL" id="DVNA01000046">
    <property type="protein sequence ID" value="HIU54573.1"/>
    <property type="molecule type" value="Genomic_DNA"/>
</dbReference>
<feature type="modified residue" description="N6-(pyridoxal phosphate)lysine" evidence="2 3">
    <location>
        <position position="24"/>
    </location>
</feature>
<reference evidence="6" key="1">
    <citation type="submission" date="2020-10" db="EMBL/GenBank/DDBJ databases">
        <authorList>
            <person name="Gilroy R."/>
        </authorList>
    </citation>
    <scope>NUCLEOTIDE SEQUENCE</scope>
    <source>
        <strain evidence="6">CHK158-818</strain>
    </source>
</reference>
<dbReference type="PIRSF" id="PIRSF004848">
    <property type="entry name" value="YBL036c_PLPDEIII"/>
    <property type="match status" value="1"/>
</dbReference>
<evidence type="ECO:0000256" key="4">
    <source>
        <dbReference type="RuleBase" id="RU004514"/>
    </source>
</evidence>
<name>A0A9D1M6R0_9BACT</name>
<evidence type="ECO:0000313" key="6">
    <source>
        <dbReference type="EMBL" id="HIU54573.1"/>
    </source>
</evidence>
<comment type="similarity">
    <text evidence="2 4">Belongs to the pyridoxal phosphate-binding protein YggS/PROSC family.</text>
</comment>
<dbReference type="InterPro" id="IPR001608">
    <property type="entry name" value="Ala_racemase_N"/>
</dbReference>
<gene>
    <name evidence="6" type="ORF">IAB03_02050</name>
</gene>